<evidence type="ECO:0000313" key="2">
    <source>
        <dbReference type="Proteomes" id="UP000037822"/>
    </source>
</evidence>
<dbReference type="AlphaFoldDB" id="A0A0N0MAZ4"/>
<dbReference type="OrthoDB" id="9792176at2"/>
<reference evidence="1 2" key="1">
    <citation type="submission" date="2015-07" db="EMBL/GenBank/DDBJ databases">
        <title>Whole genome sequencing of Bosea vaviloviae isolated from cave pool.</title>
        <authorList>
            <person name="Tan N.E.H."/>
            <person name="Lee Y.P."/>
            <person name="Gan H.M."/>
            <person name="Barton H."/>
            <person name="Savka M.A."/>
        </authorList>
    </citation>
    <scope>NUCLEOTIDE SEQUENCE [LARGE SCALE GENOMIC DNA]</scope>
    <source>
        <strain evidence="1 2">SD260</strain>
    </source>
</reference>
<protein>
    <recommendedName>
        <fullName evidence="3">Diacylglyceryl transferase</fullName>
    </recommendedName>
</protein>
<sequence length="168" mass="18694">MMDLDLDAELERPSNPLDLIERLAALNSWTFDRDSDDELSVAVTGGWSDYHVAITWLAEVEAIHIACAFDLKVPDRRRGEVLQLVSLVNEQLWLGHFDLWSSENVVMYRHALLLSGGAEPTDEQAAALIKAAIDACERYFQAFQFVVWAGKTAKEGLEGAMLETVGEA</sequence>
<dbReference type="EMBL" id="LGSZ01000045">
    <property type="protein sequence ID" value="KPH80268.1"/>
    <property type="molecule type" value="Genomic_DNA"/>
</dbReference>
<dbReference type="PATRIC" id="fig|1526658.3.peg.1163"/>
<proteinExistence type="predicted"/>
<name>A0A0N0MAZ4_9HYPH</name>
<dbReference type="CDD" id="cd17033">
    <property type="entry name" value="DR1245-like"/>
    <property type="match status" value="1"/>
</dbReference>
<accession>A0A0N0MAZ4</accession>
<gene>
    <name evidence="1" type="ORF">AE618_14785</name>
</gene>
<dbReference type="Proteomes" id="UP000037822">
    <property type="component" value="Unassembled WGS sequence"/>
</dbReference>
<evidence type="ECO:0008006" key="3">
    <source>
        <dbReference type="Google" id="ProtNLM"/>
    </source>
</evidence>
<evidence type="ECO:0000313" key="1">
    <source>
        <dbReference type="EMBL" id="KPH80268.1"/>
    </source>
</evidence>
<comment type="caution">
    <text evidence="1">The sequence shown here is derived from an EMBL/GenBank/DDBJ whole genome shotgun (WGS) entry which is preliminary data.</text>
</comment>
<dbReference type="RefSeq" id="WP_054209817.1">
    <property type="nucleotide sequence ID" value="NZ_LGSZ01000045.1"/>
</dbReference>
<organism evidence="1 2">
    <name type="scientific">Bosea vaviloviae</name>
    <dbReference type="NCBI Taxonomy" id="1526658"/>
    <lineage>
        <taxon>Bacteria</taxon>
        <taxon>Pseudomonadati</taxon>
        <taxon>Pseudomonadota</taxon>
        <taxon>Alphaproteobacteria</taxon>
        <taxon>Hyphomicrobiales</taxon>
        <taxon>Boseaceae</taxon>
        <taxon>Bosea</taxon>
    </lineage>
</organism>
<keyword evidence="2" id="KW-1185">Reference proteome</keyword>
<dbReference type="InterPro" id="IPR019660">
    <property type="entry name" value="Put_sensory_transdc_reg_YbjN"/>
</dbReference>
<dbReference type="Pfam" id="PF10722">
    <property type="entry name" value="YbjN"/>
    <property type="match status" value="1"/>
</dbReference>